<proteinExistence type="inferred from homology"/>
<dbReference type="FunFam" id="3.40.50.300:FF:000752">
    <property type="entry name" value="ATP-dependent DNA helicase"/>
    <property type="match status" value="1"/>
</dbReference>
<dbReference type="NCBIfam" id="TIGR00614">
    <property type="entry name" value="recQ_fam"/>
    <property type="match status" value="1"/>
</dbReference>
<comment type="cofactor">
    <cofactor evidence="3">
        <name>Zn(2+)</name>
        <dbReference type="ChEBI" id="CHEBI:29105"/>
    </cofactor>
</comment>
<gene>
    <name evidence="24" type="ORF">fugu_020110</name>
</gene>
<evidence type="ECO:0000256" key="12">
    <source>
        <dbReference type="ARBA" id="ARBA00022840"/>
    </source>
</evidence>
<dbReference type="AlphaFoldDB" id="A0A4Z2BKJ0"/>
<feature type="compositionally biased region" description="Low complexity" evidence="21">
    <location>
        <begin position="55"/>
        <end position="65"/>
    </location>
</feature>
<comment type="catalytic activity">
    <reaction evidence="18">
        <text>ATP + H2O = ADP + phosphate + H(+)</text>
        <dbReference type="Rhea" id="RHEA:13065"/>
        <dbReference type="ChEBI" id="CHEBI:15377"/>
        <dbReference type="ChEBI" id="CHEBI:15378"/>
        <dbReference type="ChEBI" id="CHEBI:30616"/>
        <dbReference type="ChEBI" id="CHEBI:43474"/>
        <dbReference type="ChEBI" id="CHEBI:456216"/>
    </reaction>
    <physiologicalReaction direction="left-to-right" evidence="18">
        <dbReference type="Rhea" id="RHEA:13066"/>
    </physiologicalReaction>
</comment>
<dbReference type="EC" id="5.6.2.4" evidence="20"/>
<keyword evidence="6" id="KW-0597">Phosphoprotein</keyword>
<comment type="caution">
    <text evidence="24">The sequence shown here is derived from an EMBL/GenBank/DDBJ whole genome shotgun (WGS) entry which is preliminary data.</text>
</comment>
<evidence type="ECO:0000256" key="21">
    <source>
        <dbReference type="SAM" id="MobiDB-lite"/>
    </source>
</evidence>
<feature type="region of interest" description="Disordered" evidence="21">
    <location>
        <begin position="52"/>
        <end position="76"/>
    </location>
</feature>
<evidence type="ECO:0000256" key="10">
    <source>
        <dbReference type="ARBA" id="ARBA00022806"/>
    </source>
</evidence>
<dbReference type="SMART" id="SM00487">
    <property type="entry name" value="DEXDc"/>
    <property type="match status" value="1"/>
</dbReference>
<dbReference type="CDD" id="cd18794">
    <property type="entry name" value="SF2_C_RecQ"/>
    <property type="match status" value="1"/>
</dbReference>
<evidence type="ECO:0000256" key="4">
    <source>
        <dbReference type="ARBA" id="ARBA00004123"/>
    </source>
</evidence>
<dbReference type="EMBL" id="SWLE01000015">
    <property type="protein sequence ID" value="TNM91730.1"/>
    <property type="molecule type" value="Genomic_DNA"/>
</dbReference>
<dbReference type="PROSITE" id="PS51192">
    <property type="entry name" value="HELICASE_ATP_BIND_1"/>
    <property type="match status" value="1"/>
</dbReference>
<accession>A0A4Z2BKJ0</accession>
<feature type="region of interest" description="Disordered" evidence="21">
    <location>
        <begin position="709"/>
        <end position="738"/>
    </location>
</feature>
<evidence type="ECO:0000256" key="8">
    <source>
        <dbReference type="ARBA" id="ARBA00022741"/>
    </source>
</evidence>
<dbReference type="GO" id="GO:0009378">
    <property type="term" value="F:four-way junction helicase activity"/>
    <property type="evidence" value="ECO:0007669"/>
    <property type="project" value="TreeGrafter"/>
</dbReference>
<dbReference type="Gene3D" id="3.40.50.300">
    <property type="entry name" value="P-loop containing nucleotide triphosphate hydrolases"/>
    <property type="match status" value="2"/>
</dbReference>
<keyword evidence="12 20" id="KW-0067">ATP-binding</keyword>
<keyword evidence="7" id="KW-0479">Metal-binding</keyword>
<dbReference type="GO" id="GO:0000724">
    <property type="term" value="P:double-strand break repair via homologous recombination"/>
    <property type="evidence" value="ECO:0007669"/>
    <property type="project" value="TreeGrafter"/>
</dbReference>
<evidence type="ECO:0000259" key="23">
    <source>
        <dbReference type="PROSITE" id="PS51194"/>
    </source>
</evidence>
<keyword evidence="13" id="KW-0007">Acetylation</keyword>
<dbReference type="SUPFAM" id="SSF52540">
    <property type="entry name" value="P-loop containing nucleoside triphosphate hydrolases"/>
    <property type="match status" value="1"/>
</dbReference>
<dbReference type="Pfam" id="PF00270">
    <property type="entry name" value="DEAD"/>
    <property type="match status" value="1"/>
</dbReference>
<name>A0A4Z2BKJ0_9TELE</name>
<dbReference type="SMART" id="SM00490">
    <property type="entry name" value="HELICc"/>
    <property type="match status" value="1"/>
</dbReference>
<dbReference type="GO" id="GO:0005524">
    <property type="term" value="F:ATP binding"/>
    <property type="evidence" value="ECO:0007669"/>
    <property type="project" value="UniProtKB-KW"/>
</dbReference>
<keyword evidence="11" id="KW-0862">Zinc</keyword>
<comment type="similarity">
    <text evidence="5 20">Belongs to the helicase family. RecQ subfamily.</text>
</comment>
<dbReference type="InterPro" id="IPR011545">
    <property type="entry name" value="DEAD/DEAH_box_helicase_dom"/>
</dbReference>
<keyword evidence="9 20" id="KW-0378">Hydrolase</keyword>
<dbReference type="FunFam" id="3.40.50.300:FF:000596">
    <property type="entry name" value="ATP-dependent DNA helicase"/>
    <property type="match status" value="1"/>
</dbReference>
<feature type="domain" description="Helicase ATP-binding" evidence="22">
    <location>
        <begin position="111"/>
        <end position="286"/>
    </location>
</feature>
<evidence type="ECO:0000259" key="22">
    <source>
        <dbReference type="PROSITE" id="PS51192"/>
    </source>
</evidence>
<evidence type="ECO:0000256" key="2">
    <source>
        <dbReference type="ARBA" id="ARBA00001946"/>
    </source>
</evidence>
<evidence type="ECO:0000313" key="25">
    <source>
        <dbReference type="Proteomes" id="UP000516260"/>
    </source>
</evidence>
<comment type="cofactor">
    <cofactor evidence="2">
        <name>Mg(2+)</name>
        <dbReference type="ChEBI" id="CHEBI:18420"/>
    </cofactor>
</comment>
<evidence type="ECO:0000256" key="7">
    <source>
        <dbReference type="ARBA" id="ARBA00022723"/>
    </source>
</evidence>
<dbReference type="Proteomes" id="UP000516260">
    <property type="component" value="Chromosome 22"/>
</dbReference>
<dbReference type="Gene3D" id="1.10.10.10">
    <property type="entry name" value="Winged helix-like DNA-binding domain superfamily/Winged helix DNA-binding domain"/>
    <property type="match status" value="1"/>
</dbReference>
<feature type="compositionally biased region" description="Polar residues" evidence="21">
    <location>
        <begin position="649"/>
        <end position="659"/>
    </location>
</feature>
<dbReference type="Pfam" id="PF00271">
    <property type="entry name" value="Helicase_C"/>
    <property type="match status" value="1"/>
</dbReference>
<dbReference type="GO" id="GO:0003677">
    <property type="term" value="F:DNA binding"/>
    <property type="evidence" value="ECO:0007669"/>
    <property type="project" value="UniProtKB-KW"/>
</dbReference>
<evidence type="ECO:0000256" key="16">
    <source>
        <dbReference type="ARBA" id="ARBA00023242"/>
    </source>
</evidence>
<evidence type="ECO:0000256" key="18">
    <source>
        <dbReference type="ARBA" id="ARBA00048778"/>
    </source>
</evidence>
<evidence type="ECO:0000256" key="15">
    <source>
        <dbReference type="ARBA" id="ARBA00023235"/>
    </source>
</evidence>
<keyword evidence="10 20" id="KW-0347">Helicase</keyword>
<keyword evidence="14" id="KW-0238">DNA-binding</keyword>
<dbReference type="GO" id="GO:0005737">
    <property type="term" value="C:cytoplasm"/>
    <property type="evidence" value="ECO:0007669"/>
    <property type="project" value="TreeGrafter"/>
</dbReference>
<dbReference type="PANTHER" id="PTHR13710:SF105">
    <property type="entry name" value="ATP-DEPENDENT DNA HELICASE Q1"/>
    <property type="match status" value="1"/>
</dbReference>
<evidence type="ECO:0000256" key="6">
    <source>
        <dbReference type="ARBA" id="ARBA00022553"/>
    </source>
</evidence>
<reference evidence="24 25" key="1">
    <citation type="submission" date="2019-04" db="EMBL/GenBank/DDBJ databases">
        <title>The sequence and de novo assembly of Takifugu bimaculatus genome using PacBio and Hi-C technologies.</title>
        <authorList>
            <person name="Xu P."/>
            <person name="Liu B."/>
            <person name="Zhou Z."/>
        </authorList>
    </citation>
    <scope>NUCLEOTIDE SEQUENCE [LARGE SCALE GENOMIC DNA]</scope>
    <source>
        <strain evidence="24">TB-2018</strain>
        <tissue evidence="24">Muscle</tissue>
    </source>
</reference>
<keyword evidence="16 20" id="KW-0539">Nucleus</keyword>
<dbReference type="Pfam" id="PF16124">
    <property type="entry name" value="RecQ_Zn_bind"/>
    <property type="match status" value="1"/>
</dbReference>
<keyword evidence="25" id="KW-1185">Reference proteome</keyword>
<dbReference type="InterPro" id="IPR001650">
    <property type="entry name" value="Helicase_C-like"/>
</dbReference>
<evidence type="ECO:0000256" key="11">
    <source>
        <dbReference type="ARBA" id="ARBA00022833"/>
    </source>
</evidence>
<sequence length="827" mass="93302">MDGGAVTRDVQERLDTVEAELEEVDLQIAVLQQKKAELHRRRDALLQRLEEACDAAQPSSSSQASRGEPAASRQEMQRFDGSDFPWSQEVVQHLQDTFHLPRFRPLQLRAINLTLSGRDVFLVMPTGRGKSLCYQLPALCSKGLTLVVTPLVSLMEDQLMYLQSISVSAAMLNASSSKEHAKSVMAGMTDPTVPFRLVYVTPEKIAKSKLLMSRLEKAYKAELLSRIAVDEVHCCSQWGHDFRPDYKLLGILKRQFPKVPLIGLTATATSTILKDCEKILSVRQPVTITASFNRTNLYYEVRVKNCDSDASVEDMASLIKSKYQHQSGMQKRTTARYLKSCRGAGIYSDLGPAGIVYVFSQKDAESVSSALQKRGILASPYHANMDPTDKSHVHRRWSTNKIQVVVATVAFGMGIDKPDVRFVIHHTISKSIENYYQESGRAGRDDCPADCVIYFGFSDIFRISTMVVMENVGQQKLRQMLDYCQSIDRCRRSLMAVHFDEVWDDEGCQQMCDTCRHPKDVSTVDITQHARQVVQILELAASMDEKTTPLKLVEAWTGRGPAKRRKLIQTTTLSRTQAEAVVVQLLLKDYLSGDFSFTPYTTYFYIKLGTRASLLRNQSHTVSMKMCNSPGRGPSEDRNAGKVVEEQTDVTLESPQLQHKLSKEQRNQSRKQKVKSRLDSGMEEEEKGSTFTHHSIDVNVEILDYSKGRQESSRTVKPKCARKHHSKRVTTTEDPVGSSLSRASVMSEAAVEELCHLRRYYSSQLRRINYVSHEHLGQPAEPGLLACIWEPLRSLCLGRGPTSGERVRTLWTRVSSWRKLMKMSQLD</sequence>
<dbReference type="GO" id="GO:0046872">
    <property type="term" value="F:metal ion binding"/>
    <property type="evidence" value="ECO:0007669"/>
    <property type="project" value="UniProtKB-KW"/>
</dbReference>
<dbReference type="PANTHER" id="PTHR13710">
    <property type="entry name" value="DNA HELICASE RECQ FAMILY MEMBER"/>
    <property type="match status" value="1"/>
</dbReference>
<comment type="cofactor">
    <cofactor evidence="1">
        <name>Mn(2+)</name>
        <dbReference type="ChEBI" id="CHEBI:29035"/>
    </cofactor>
</comment>
<comment type="subcellular location">
    <subcellularLocation>
        <location evidence="4 20">Nucleus</location>
    </subcellularLocation>
</comment>
<dbReference type="CDD" id="cd18015">
    <property type="entry name" value="DEXHc_RecQ1"/>
    <property type="match status" value="1"/>
</dbReference>
<dbReference type="InterPro" id="IPR036388">
    <property type="entry name" value="WH-like_DNA-bd_sf"/>
</dbReference>
<evidence type="ECO:0000256" key="5">
    <source>
        <dbReference type="ARBA" id="ARBA00005446"/>
    </source>
</evidence>
<protein>
    <recommendedName>
        <fullName evidence="20">ATP-dependent DNA helicase</fullName>
        <ecNumber evidence="20">5.6.2.4</ecNumber>
    </recommendedName>
</protein>
<dbReference type="GO" id="GO:0016887">
    <property type="term" value="F:ATP hydrolysis activity"/>
    <property type="evidence" value="ECO:0007669"/>
    <property type="project" value="RHEA"/>
</dbReference>
<feature type="domain" description="Helicase C-terminal" evidence="23">
    <location>
        <begin position="342"/>
        <end position="495"/>
    </location>
</feature>
<evidence type="ECO:0000256" key="17">
    <source>
        <dbReference type="ARBA" id="ARBA00034617"/>
    </source>
</evidence>
<dbReference type="FunFam" id="1.10.10.10:FF:000306">
    <property type="entry name" value="ATP-dependent DNA helicase"/>
    <property type="match status" value="1"/>
</dbReference>
<evidence type="ECO:0000256" key="9">
    <source>
        <dbReference type="ARBA" id="ARBA00022801"/>
    </source>
</evidence>
<keyword evidence="8 20" id="KW-0547">Nucleotide-binding</keyword>
<evidence type="ECO:0000256" key="13">
    <source>
        <dbReference type="ARBA" id="ARBA00022990"/>
    </source>
</evidence>
<dbReference type="InterPro" id="IPR032284">
    <property type="entry name" value="RecQ_Zn-bd"/>
</dbReference>
<dbReference type="InterPro" id="IPR014001">
    <property type="entry name" value="Helicase_ATP-bd"/>
</dbReference>
<feature type="compositionally biased region" description="Basic residues" evidence="21">
    <location>
        <begin position="716"/>
        <end position="728"/>
    </location>
</feature>
<dbReference type="GO" id="GO:0043138">
    <property type="term" value="F:3'-5' DNA helicase activity"/>
    <property type="evidence" value="ECO:0007669"/>
    <property type="project" value="UniProtKB-EC"/>
</dbReference>
<dbReference type="PROSITE" id="PS51194">
    <property type="entry name" value="HELICASE_CTER"/>
    <property type="match status" value="1"/>
</dbReference>
<feature type="region of interest" description="Disordered" evidence="21">
    <location>
        <begin position="648"/>
        <end position="689"/>
    </location>
</feature>
<comment type="catalytic activity">
    <reaction evidence="19">
        <text>dATP + H2O = dADP + phosphate + H(+)</text>
        <dbReference type="Rhea" id="RHEA:51908"/>
        <dbReference type="ChEBI" id="CHEBI:15377"/>
        <dbReference type="ChEBI" id="CHEBI:15378"/>
        <dbReference type="ChEBI" id="CHEBI:43474"/>
        <dbReference type="ChEBI" id="CHEBI:57667"/>
        <dbReference type="ChEBI" id="CHEBI:61404"/>
    </reaction>
    <physiologicalReaction direction="left-to-right" evidence="19">
        <dbReference type="Rhea" id="RHEA:51909"/>
    </physiologicalReaction>
</comment>
<organism evidence="24 25">
    <name type="scientific">Takifugu bimaculatus</name>
    <dbReference type="NCBI Taxonomy" id="433685"/>
    <lineage>
        <taxon>Eukaryota</taxon>
        <taxon>Metazoa</taxon>
        <taxon>Chordata</taxon>
        <taxon>Craniata</taxon>
        <taxon>Vertebrata</taxon>
        <taxon>Euteleostomi</taxon>
        <taxon>Actinopterygii</taxon>
        <taxon>Neopterygii</taxon>
        <taxon>Teleostei</taxon>
        <taxon>Neoteleostei</taxon>
        <taxon>Acanthomorphata</taxon>
        <taxon>Eupercaria</taxon>
        <taxon>Tetraodontiformes</taxon>
        <taxon>Tetradontoidea</taxon>
        <taxon>Tetraodontidae</taxon>
        <taxon>Takifugu</taxon>
    </lineage>
</organism>
<evidence type="ECO:0000256" key="3">
    <source>
        <dbReference type="ARBA" id="ARBA00001947"/>
    </source>
</evidence>
<comment type="catalytic activity">
    <reaction evidence="17 20">
        <text>Couples ATP hydrolysis with the unwinding of duplex DNA by translocating in the 3'-5' direction.</text>
        <dbReference type="EC" id="5.6.2.4"/>
    </reaction>
</comment>
<dbReference type="GO" id="GO:0005694">
    <property type="term" value="C:chromosome"/>
    <property type="evidence" value="ECO:0007669"/>
    <property type="project" value="TreeGrafter"/>
</dbReference>
<dbReference type="InterPro" id="IPR027417">
    <property type="entry name" value="P-loop_NTPase"/>
</dbReference>
<evidence type="ECO:0000313" key="24">
    <source>
        <dbReference type="EMBL" id="TNM91730.1"/>
    </source>
</evidence>
<keyword evidence="15" id="KW-0413">Isomerase</keyword>
<dbReference type="InterPro" id="IPR004589">
    <property type="entry name" value="DNA_helicase_ATP-dep_RecQ"/>
</dbReference>
<evidence type="ECO:0000256" key="1">
    <source>
        <dbReference type="ARBA" id="ARBA00001936"/>
    </source>
</evidence>
<evidence type="ECO:0000256" key="14">
    <source>
        <dbReference type="ARBA" id="ARBA00023125"/>
    </source>
</evidence>
<evidence type="ECO:0000256" key="19">
    <source>
        <dbReference type="ARBA" id="ARBA00051437"/>
    </source>
</evidence>
<evidence type="ECO:0000256" key="20">
    <source>
        <dbReference type="RuleBase" id="RU364117"/>
    </source>
</evidence>
<dbReference type="GO" id="GO:0005634">
    <property type="term" value="C:nucleus"/>
    <property type="evidence" value="ECO:0007669"/>
    <property type="project" value="UniProtKB-SubCell"/>
</dbReference>